<sequence length="289" mass="33288">IPSDRESTSLNEFERQRSMRGDDDGIILGSGSFEDEQWVVLRGTSVDLWPKLREFWQNNGYIVFLDDAELGVLETDWKITEQTKQKFKILTEPAEGGGTILFLSSERQELSEGDWLDSQPDKLAEKDIINKLNIHFNNIVKIKENRPIDNTSLINSDIQKPSKEKAEILNSPEGESYLEVTENFSLVWNNTKQVLEQAGYFLEASDQEKGIYSFRYIKSEEEEEEKSLFSRLKFWGDDEDEEGILYQLSLTSINNKTEIVVLNENGELQTEGDVINILTTIKNLYNKIL</sequence>
<organism evidence="1">
    <name type="scientific">marine metagenome</name>
    <dbReference type="NCBI Taxonomy" id="408172"/>
    <lineage>
        <taxon>unclassified sequences</taxon>
        <taxon>metagenomes</taxon>
        <taxon>ecological metagenomes</taxon>
    </lineage>
</organism>
<protein>
    <recommendedName>
        <fullName evidence="2">Outer membrane protein assembly factor BamC</fullName>
    </recommendedName>
</protein>
<reference evidence="1" key="1">
    <citation type="submission" date="2018-05" db="EMBL/GenBank/DDBJ databases">
        <authorList>
            <person name="Lanie J.A."/>
            <person name="Ng W.-L."/>
            <person name="Kazmierczak K.M."/>
            <person name="Andrzejewski T.M."/>
            <person name="Davidsen T.M."/>
            <person name="Wayne K.J."/>
            <person name="Tettelin H."/>
            <person name="Glass J.I."/>
            <person name="Rusch D."/>
            <person name="Podicherti R."/>
            <person name="Tsui H.-C.T."/>
            <person name="Winkler M.E."/>
        </authorList>
    </citation>
    <scope>NUCLEOTIDE SEQUENCE</scope>
</reference>
<proteinExistence type="predicted"/>
<accession>A0A381ZID8</accession>
<dbReference type="EMBL" id="UINC01021458">
    <property type="protein sequence ID" value="SVA89035.1"/>
    <property type="molecule type" value="Genomic_DNA"/>
</dbReference>
<dbReference type="AlphaFoldDB" id="A0A381ZID8"/>
<gene>
    <name evidence="1" type="ORF">METZ01_LOCUS141889</name>
</gene>
<feature type="non-terminal residue" evidence="1">
    <location>
        <position position="1"/>
    </location>
</feature>
<dbReference type="Pfam" id="PF06804">
    <property type="entry name" value="Lipoprotein_18"/>
    <property type="match status" value="1"/>
</dbReference>
<evidence type="ECO:0008006" key="2">
    <source>
        <dbReference type="Google" id="ProtNLM"/>
    </source>
</evidence>
<name>A0A381ZID8_9ZZZZ</name>
<dbReference type="Gene3D" id="3.30.310.170">
    <property type="entry name" value="Outer membrane protein assembly factor BamC"/>
    <property type="match status" value="1"/>
</dbReference>
<dbReference type="InterPro" id="IPR042268">
    <property type="entry name" value="BamC_C"/>
</dbReference>
<evidence type="ECO:0000313" key="1">
    <source>
        <dbReference type="EMBL" id="SVA89035.1"/>
    </source>
</evidence>
<dbReference type="InterPro" id="IPR010653">
    <property type="entry name" value="NlpB/DapX"/>
</dbReference>